<sequence>MRPWQPLGESEEEAEEEEVEMEEEEVGGRPSRGLEAEGASKEAGAMVPRKGEDSGASDESSAMQRLSPPPGSGSSSFHAPHPKSYMEVVEMLAKGQKPPGIKDIDDKPPNPDQPLSSSRMKPLPKPWERSLSPESTALGTALMNQKKPSAQYRNWTPAASGPMQSRSSPEGSYDLPRDFPKASGGAMTNTSAGAEGTIATDRIPWWRQNLKMPASASSSPTASTASTSTASSAVAQSLRPLSSSSAALSKQSQPTFGHQQSPLLSPRQISPLDHEVSPPQLSPKRAEPEGKPQGSSLVRRASIPSPAVHPSAVVPLPQAAAPPFQIKEVTVNNRMLNEAQSSAAEPTSLAVDMPGNGEVGSPPRTVAVTVPHESVVEKVPVVNNGDLAVHASDAMPVDAQDDKVPNGVTLPMLQSSLVAGAPEPAPRSTWSPPPAPKPILQKALAAMGYKVPAEEQPTAVASTEEAVRGKGESISANVPTSENEKSADPKDDVSSDEFTPILQSPGSLAGRGDLLTQIEI</sequence>
<evidence type="ECO:0000313" key="5">
    <source>
        <dbReference type="Proteomes" id="UP000265515"/>
    </source>
</evidence>
<dbReference type="Gramene" id="GBG68811">
    <property type="protein sequence ID" value="GBG68811"/>
    <property type="gene ID" value="CBR_g3506"/>
</dbReference>
<evidence type="ECO:0000313" key="4">
    <source>
        <dbReference type="EMBL" id="GBG68811.1"/>
    </source>
</evidence>
<dbReference type="GO" id="GO:0005102">
    <property type="term" value="F:signaling receptor binding"/>
    <property type="evidence" value="ECO:0007669"/>
    <property type="project" value="TreeGrafter"/>
</dbReference>
<dbReference type="GO" id="GO:0005778">
    <property type="term" value="C:peroxisomal membrane"/>
    <property type="evidence" value="ECO:0007669"/>
    <property type="project" value="UniProtKB-SubCell"/>
</dbReference>
<dbReference type="EMBL" id="BFEA01000106">
    <property type="protein sequence ID" value="GBG68811.1"/>
    <property type="molecule type" value="Genomic_DNA"/>
</dbReference>
<keyword evidence="5" id="KW-1185">Reference proteome</keyword>
<comment type="caution">
    <text evidence="4">The sequence shown here is derived from an EMBL/GenBank/DDBJ whole genome shotgun (WGS) entry which is preliminary data.</text>
</comment>
<protein>
    <recommendedName>
        <fullName evidence="1">Peroxisomal membrane protein PEX14</fullName>
    </recommendedName>
    <alternativeName>
        <fullName evidence="1">Peroxin-14</fullName>
    </alternativeName>
</protein>
<comment type="similarity">
    <text evidence="1">Belongs to the peroxin-14 family.</text>
</comment>
<feature type="compositionally biased region" description="Low complexity" evidence="2">
    <location>
        <begin position="213"/>
        <end position="253"/>
    </location>
</feature>
<name>A0A388KFK3_CHABU</name>
<keyword evidence="1" id="KW-0472">Membrane</keyword>
<proteinExistence type="inferred from homology"/>
<feature type="compositionally biased region" description="Acidic residues" evidence="2">
    <location>
        <begin position="9"/>
        <end position="25"/>
    </location>
</feature>
<comment type="subcellular location">
    <subcellularLocation>
        <location evidence="1">Peroxisome membrane</location>
    </subcellularLocation>
</comment>
<dbReference type="AlphaFoldDB" id="A0A388KFK3"/>
<feature type="region of interest" description="Disordered" evidence="2">
    <location>
        <begin position="454"/>
        <end position="520"/>
    </location>
</feature>
<dbReference type="GO" id="GO:0016560">
    <property type="term" value="P:protein import into peroxisome matrix, docking"/>
    <property type="evidence" value="ECO:0007669"/>
    <property type="project" value="UniProtKB-UniRule"/>
</dbReference>
<dbReference type="Pfam" id="PF17733">
    <property type="entry name" value="KPWE_dom"/>
    <property type="match status" value="1"/>
</dbReference>
<keyword evidence="1" id="KW-0653">Protein transport</keyword>
<feature type="compositionally biased region" description="Basic and acidic residues" evidence="2">
    <location>
        <begin position="100"/>
        <end position="109"/>
    </location>
</feature>
<comment type="function">
    <text evidence="1">Component of the PEX13-PEX14 docking complex, a translocon channel that specifically mediates the import of peroxisomal cargo proteins bound to PEX5 receptor. The PEX13-PEX14 docking complex forms a large import pore which can be opened to a diameter of about 9 nm. Mechanistically, PEX5 receptor along with cargo proteins associates with the PEX14 subunit of the PEX13-PEX14 docking complex in the cytosol, leading to the insertion of the receptor into the organelle membrane with the concomitant translocation of the cargo into the peroxisome matrix.</text>
</comment>
<keyword evidence="1" id="KW-0576">Peroxisome</keyword>
<dbReference type="GO" id="GO:1990429">
    <property type="term" value="C:peroxisomal importomer complex"/>
    <property type="evidence" value="ECO:0007669"/>
    <property type="project" value="TreeGrafter"/>
</dbReference>
<feature type="compositionally biased region" description="Polar residues" evidence="2">
    <location>
        <begin position="132"/>
        <end position="154"/>
    </location>
</feature>
<organism evidence="4 5">
    <name type="scientific">Chara braunii</name>
    <name type="common">Braun's stonewort</name>
    <dbReference type="NCBI Taxonomy" id="69332"/>
    <lineage>
        <taxon>Eukaryota</taxon>
        <taxon>Viridiplantae</taxon>
        <taxon>Streptophyta</taxon>
        <taxon>Charophyceae</taxon>
        <taxon>Charales</taxon>
        <taxon>Characeae</taxon>
        <taxon>Chara</taxon>
    </lineage>
</organism>
<feature type="region of interest" description="Disordered" evidence="2">
    <location>
        <begin position="419"/>
        <end position="438"/>
    </location>
</feature>
<dbReference type="PANTHER" id="PTHR23058">
    <property type="entry name" value="PEROXISOMAL MEMBRANE PROTEIN PEX14"/>
    <property type="match status" value="1"/>
</dbReference>
<evidence type="ECO:0000256" key="1">
    <source>
        <dbReference type="RuleBase" id="RU367032"/>
    </source>
</evidence>
<dbReference type="PANTHER" id="PTHR23058:SF0">
    <property type="entry name" value="PEROXISOMAL MEMBRANE PROTEIN PEX14"/>
    <property type="match status" value="1"/>
</dbReference>
<feature type="region of interest" description="Disordered" evidence="2">
    <location>
        <begin position="1"/>
        <end position="310"/>
    </location>
</feature>
<evidence type="ECO:0000259" key="3">
    <source>
        <dbReference type="Pfam" id="PF17733"/>
    </source>
</evidence>
<dbReference type="STRING" id="69332.A0A388KFK3"/>
<evidence type="ECO:0000256" key="2">
    <source>
        <dbReference type="SAM" id="MobiDB-lite"/>
    </source>
</evidence>
<dbReference type="InterPro" id="IPR025655">
    <property type="entry name" value="PEX14"/>
</dbReference>
<gene>
    <name evidence="4" type="ORF">CBR_g3506</name>
</gene>
<feature type="domain" description="Peroxisomal membrane protein PEX14-like KPWE" evidence="3">
    <location>
        <begin position="80"/>
        <end position="129"/>
    </location>
</feature>
<dbReference type="Proteomes" id="UP000265515">
    <property type="component" value="Unassembled WGS sequence"/>
</dbReference>
<feature type="region of interest" description="Disordered" evidence="2">
    <location>
        <begin position="337"/>
        <end position="363"/>
    </location>
</feature>
<reference evidence="4 5" key="1">
    <citation type="journal article" date="2018" name="Cell">
        <title>The Chara Genome: Secondary Complexity and Implications for Plant Terrestrialization.</title>
        <authorList>
            <person name="Nishiyama T."/>
            <person name="Sakayama H."/>
            <person name="Vries J.D."/>
            <person name="Buschmann H."/>
            <person name="Saint-Marcoux D."/>
            <person name="Ullrich K.K."/>
            <person name="Haas F.B."/>
            <person name="Vanderstraeten L."/>
            <person name="Becker D."/>
            <person name="Lang D."/>
            <person name="Vosolsobe S."/>
            <person name="Rombauts S."/>
            <person name="Wilhelmsson P.K.I."/>
            <person name="Janitza P."/>
            <person name="Kern R."/>
            <person name="Heyl A."/>
            <person name="Rumpler F."/>
            <person name="Villalobos L.I.A.C."/>
            <person name="Clay J.M."/>
            <person name="Skokan R."/>
            <person name="Toyoda A."/>
            <person name="Suzuki Y."/>
            <person name="Kagoshima H."/>
            <person name="Schijlen E."/>
            <person name="Tajeshwar N."/>
            <person name="Catarino B."/>
            <person name="Hetherington A.J."/>
            <person name="Saltykova A."/>
            <person name="Bonnot C."/>
            <person name="Breuninger H."/>
            <person name="Symeonidi A."/>
            <person name="Radhakrishnan G.V."/>
            <person name="Van Nieuwerburgh F."/>
            <person name="Deforce D."/>
            <person name="Chang C."/>
            <person name="Karol K.G."/>
            <person name="Hedrich R."/>
            <person name="Ulvskov P."/>
            <person name="Glockner G."/>
            <person name="Delwiche C.F."/>
            <person name="Petrasek J."/>
            <person name="Van de Peer Y."/>
            <person name="Friml J."/>
            <person name="Beilby M."/>
            <person name="Dolan L."/>
            <person name="Kohara Y."/>
            <person name="Sugano S."/>
            <person name="Fujiyama A."/>
            <person name="Delaux P.-M."/>
            <person name="Quint M."/>
            <person name="TheiBen G."/>
            <person name="Hagemann M."/>
            <person name="Harholt J."/>
            <person name="Dunand C."/>
            <person name="Zachgo S."/>
            <person name="Langdale J."/>
            <person name="Maumus F."/>
            <person name="Straeten D.V.D."/>
            <person name="Gould S.B."/>
            <person name="Rensing S.A."/>
        </authorList>
    </citation>
    <scope>NUCLEOTIDE SEQUENCE [LARGE SCALE GENOMIC DNA]</scope>
    <source>
        <strain evidence="4 5">S276</strain>
    </source>
</reference>
<dbReference type="InterPro" id="IPR040554">
    <property type="entry name" value="KPWE_PEX14_dom"/>
</dbReference>
<feature type="compositionally biased region" description="Low complexity" evidence="2">
    <location>
        <begin position="301"/>
        <end position="310"/>
    </location>
</feature>
<feature type="compositionally biased region" description="Polar residues" evidence="2">
    <location>
        <begin position="254"/>
        <end position="263"/>
    </location>
</feature>
<keyword evidence="1" id="KW-0813">Transport</keyword>
<feature type="compositionally biased region" description="Basic and acidic residues" evidence="2">
    <location>
        <begin position="482"/>
        <end position="493"/>
    </location>
</feature>
<accession>A0A388KFK3</accession>